<keyword evidence="4" id="KW-0028">Amino-acid biosynthesis</keyword>
<keyword evidence="3" id="KW-0436">Ligase</keyword>
<evidence type="ECO:0000256" key="2">
    <source>
        <dbReference type="ARBA" id="ARBA00012737"/>
    </source>
</evidence>
<proteinExistence type="predicted"/>
<evidence type="ECO:0000256" key="6">
    <source>
        <dbReference type="ARBA" id="ARBA00022840"/>
    </source>
</evidence>
<keyword evidence="5" id="KW-0547">Nucleotide-binding</keyword>
<dbReference type="PANTHER" id="PTHR11772:SF23">
    <property type="entry name" value="ASPARAGINE SYNTHETASE [GLUTAMINE-HYDROLYZING]"/>
    <property type="match status" value="1"/>
</dbReference>
<dbReference type="PIRSF" id="PIRSF001589">
    <property type="entry name" value="Asn_synthetase_glu-h"/>
    <property type="match status" value="1"/>
</dbReference>
<keyword evidence="6" id="KW-0067">ATP-binding</keyword>
<evidence type="ECO:0000256" key="7">
    <source>
        <dbReference type="ARBA" id="ARBA00022888"/>
    </source>
</evidence>
<dbReference type="CDD" id="cd01991">
    <property type="entry name" value="Asn_synthase_B_C"/>
    <property type="match status" value="1"/>
</dbReference>
<dbReference type="PANTHER" id="PTHR11772">
    <property type="entry name" value="ASPARAGINE SYNTHETASE"/>
    <property type="match status" value="1"/>
</dbReference>
<dbReference type="AlphaFoldDB" id="A0A6C0JA88"/>
<dbReference type="PROSITE" id="PS51278">
    <property type="entry name" value="GATASE_TYPE_2"/>
    <property type="match status" value="1"/>
</dbReference>
<dbReference type="GO" id="GO:0005829">
    <property type="term" value="C:cytosol"/>
    <property type="evidence" value="ECO:0007669"/>
    <property type="project" value="TreeGrafter"/>
</dbReference>
<evidence type="ECO:0000313" key="11">
    <source>
        <dbReference type="EMBL" id="QHU02735.1"/>
    </source>
</evidence>
<organism evidence="11">
    <name type="scientific">viral metagenome</name>
    <dbReference type="NCBI Taxonomy" id="1070528"/>
    <lineage>
        <taxon>unclassified sequences</taxon>
        <taxon>metagenomes</taxon>
        <taxon>organismal metagenomes</taxon>
    </lineage>
</organism>
<dbReference type="InterPro" id="IPR050795">
    <property type="entry name" value="Asn_Synthetase"/>
</dbReference>
<dbReference type="Pfam" id="PF00733">
    <property type="entry name" value="Asn_synthase"/>
    <property type="match status" value="2"/>
</dbReference>
<dbReference type="InterPro" id="IPR029055">
    <property type="entry name" value="Ntn_hydrolases_N"/>
</dbReference>
<evidence type="ECO:0000256" key="4">
    <source>
        <dbReference type="ARBA" id="ARBA00022605"/>
    </source>
</evidence>
<dbReference type="EC" id="6.3.5.4" evidence="2"/>
<accession>A0A6C0JA88</accession>
<dbReference type="GO" id="GO:0004066">
    <property type="term" value="F:asparagine synthase (glutamine-hydrolyzing) activity"/>
    <property type="evidence" value="ECO:0007669"/>
    <property type="project" value="UniProtKB-EC"/>
</dbReference>
<dbReference type="EMBL" id="MN740362">
    <property type="protein sequence ID" value="QHU02735.1"/>
    <property type="molecule type" value="Genomic_DNA"/>
</dbReference>
<evidence type="ECO:0000256" key="3">
    <source>
        <dbReference type="ARBA" id="ARBA00022598"/>
    </source>
</evidence>
<dbReference type="Pfam" id="PF13537">
    <property type="entry name" value="GATase_7"/>
    <property type="match status" value="1"/>
</dbReference>
<reference evidence="11" key="1">
    <citation type="journal article" date="2020" name="Nature">
        <title>Giant virus diversity and host interactions through global metagenomics.</title>
        <authorList>
            <person name="Schulz F."/>
            <person name="Roux S."/>
            <person name="Paez-Espino D."/>
            <person name="Jungbluth S."/>
            <person name="Walsh D.A."/>
            <person name="Denef V.J."/>
            <person name="McMahon K.D."/>
            <person name="Konstantinidis K.T."/>
            <person name="Eloe-Fadrosh E.A."/>
            <person name="Kyrpides N.C."/>
            <person name="Woyke T."/>
        </authorList>
    </citation>
    <scope>NUCLEOTIDE SEQUENCE</scope>
    <source>
        <strain evidence="11">GVMAG-M-3300025880-76</strain>
    </source>
</reference>
<comment type="catalytic activity">
    <reaction evidence="9">
        <text>L-aspartate + L-glutamine + ATP + H2O = L-asparagine + L-glutamate + AMP + diphosphate + H(+)</text>
        <dbReference type="Rhea" id="RHEA:12228"/>
        <dbReference type="ChEBI" id="CHEBI:15377"/>
        <dbReference type="ChEBI" id="CHEBI:15378"/>
        <dbReference type="ChEBI" id="CHEBI:29985"/>
        <dbReference type="ChEBI" id="CHEBI:29991"/>
        <dbReference type="ChEBI" id="CHEBI:30616"/>
        <dbReference type="ChEBI" id="CHEBI:33019"/>
        <dbReference type="ChEBI" id="CHEBI:58048"/>
        <dbReference type="ChEBI" id="CHEBI:58359"/>
        <dbReference type="ChEBI" id="CHEBI:456215"/>
        <dbReference type="EC" id="6.3.5.4"/>
    </reaction>
</comment>
<dbReference type="SUPFAM" id="SSF52402">
    <property type="entry name" value="Adenine nucleotide alpha hydrolases-like"/>
    <property type="match status" value="1"/>
</dbReference>
<dbReference type="InterPro" id="IPR014729">
    <property type="entry name" value="Rossmann-like_a/b/a_fold"/>
</dbReference>
<feature type="domain" description="Glutamine amidotransferase type-2" evidence="10">
    <location>
        <begin position="1"/>
        <end position="195"/>
    </location>
</feature>
<evidence type="ECO:0000256" key="8">
    <source>
        <dbReference type="ARBA" id="ARBA00030234"/>
    </source>
</evidence>
<dbReference type="InterPro" id="IPR006426">
    <property type="entry name" value="Asn_synth_AEB"/>
</dbReference>
<dbReference type="InterPro" id="IPR001962">
    <property type="entry name" value="Asn_synthase"/>
</dbReference>
<comment type="pathway">
    <text evidence="1">Amino-acid biosynthesis; L-asparagine biosynthesis; L-asparagine from L-aspartate (L-Gln route): step 1/1.</text>
</comment>
<dbReference type="GO" id="GO:0006529">
    <property type="term" value="P:asparagine biosynthetic process"/>
    <property type="evidence" value="ECO:0007669"/>
    <property type="project" value="UniProtKB-KW"/>
</dbReference>
<name>A0A6C0JA88_9ZZZZ</name>
<sequence>MNENELSEEFIYAQFMKGQSRGPEHSSFKLISRDNKGEKVNEIIYFGFHRLAINGLNANSHQPFNFSSVSLICNGEIYNYKMLYKMMNITPTTDSDCEIIVHMYLRYGIEQTLRMLDGVFAFQLYDHRDKSLYVARDPYGVRPLFILHSSNGDKSTWGFASELKMLNGFVQSSSLIQTHKIKQFTPGTYIRMPSSSAHMRQPQMLHHRYHTLAFPSFNSIFDEQTVTSNLRQLLKDAVRKRVTNTERPIACLLSGGLDSSLICGLVAEETLKTTGKQIETYSIGMEGSDDLKYAKIVAKHLNTKHTEVVVTEKEFFDAIPQVIQTIESYDTTTVRASVGNYLIAKYIRQHSNAKVIFNGDGADELMGGYLYFHLCDDPIEFDTECRRLLNNISYFDVLRSDKSISSCGLEPRTPFLDRAFTQYYMSIPIDMRCHGKNKQCEKYLIRKAFSDYQPTLIPKDILWRRKEAFSDGVSKASRSWHDIIKEFVEKIKDKDSYIQDFMSTQNGEAITNCPITDEQVYYRAIFEKHYPSLGKIIPYFWMPKYASTSDASARSLDIYKSIQY</sequence>
<protein>
    <recommendedName>
        <fullName evidence="2">asparagine synthase (glutamine-hydrolyzing)</fullName>
        <ecNumber evidence="2">6.3.5.4</ecNumber>
    </recommendedName>
    <alternativeName>
        <fullName evidence="8">Glutamine-dependent asparagine synthetase</fullName>
    </alternativeName>
</protein>
<keyword evidence="7" id="KW-0061">Asparagine biosynthesis</keyword>
<dbReference type="InterPro" id="IPR017932">
    <property type="entry name" value="GATase_2_dom"/>
</dbReference>
<evidence type="ECO:0000256" key="5">
    <source>
        <dbReference type="ARBA" id="ARBA00022741"/>
    </source>
</evidence>
<dbReference type="GO" id="GO:0005524">
    <property type="term" value="F:ATP binding"/>
    <property type="evidence" value="ECO:0007669"/>
    <property type="project" value="UniProtKB-KW"/>
</dbReference>
<evidence type="ECO:0000259" key="10">
    <source>
        <dbReference type="PROSITE" id="PS51278"/>
    </source>
</evidence>
<dbReference type="SUPFAM" id="SSF56235">
    <property type="entry name" value="N-terminal nucleophile aminohydrolases (Ntn hydrolases)"/>
    <property type="match status" value="1"/>
</dbReference>
<dbReference type="NCBIfam" id="TIGR01536">
    <property type="entry name" value="asn_synth_AEB"/>
    <property type="match status" value="1"/>
</dbReference>
<dbReference type="Gene3D" id="3.40.50.620">
    <property type="entry name" value="HUPs"/>
    <property type="match status" value="1"/>
</dbReference>
<evidence type="ECO:0000256" key="1">
    <source>
        <dbReference type="ARBA" id="ARBA00005187"/>
    </source>
</evidence>
<evidence type="ECO:0000256" key="9">
    <source>
        <dbReference type="ARBA" id="ARBA00048741"/>
    </source>
</evidence>
<dbReference type="Gene3D" id="3.60.20.10">
    <property type="entry name" value="Glutamine Phosphoribosylpyrophosphate, subunit 1, domain 1"/>
    <property type="match status" value="1"/>
</dbReference>